<evidence type="ECO:0000313" key="4">
    <source>
        <dbReference type="Proteomes" id="UP000274515"/>
    </source>
</evidence>
<keyword evidence="4" id="KW-1185">Reference proteome</keyword>
<dbReference type="Pfam" id="PF07811">
    <property type="entry name" value="TadE"/>
    <property type="match status" value="1"/>
</dbReference>
<keyword evidence="1" id="KW-1133">Transmembrane helix</keyword>
<feature type="domain" description="TadE-like" evidence="2">
    <location>
        <begin position="16"/>
        <end position="57"/>
    </location>
</feature>
<dbReference type="EMBL" id="RSAA01000010">
    <property type="protein sequence ID" value="RRO17058.1"/>
    <property type="molecule type" value="Genomic_DNA"/>
</dbReference>
<sequence>MLTRTRGERADRFETGSAAVELAVLAPLVLLVLLTVVQAGLWWHTRTICSAAAQQGVQVARTLHGTTADAQSTAESFLAESSGLVTQPRVSAQVTGTRVTVRVTGDPPRLLPVPGLGTVTQVAEASKERFTTPGDTP</sequence>
<evidence type="ECO:0000259" key="2">
    <source>
        <dbReference type="Pfam" id="PF07811"/>
    </source>
</evidence>
<protein>
    <submittedName>
        <fullName evidence="3">Pilus assembly protein TadE</fullName>
    </submittedName>
</protein>
<name>A0A3R8R302_9PSEU</name>
<reference evidence="3 4" key="1">
    <citation type="submission" date="2018-11" db="EMBL/GenBank/DDBJ databases">
        <title>Saccharopolyspora rhizosphaerae sp. nov., an actinomycete isolated from rhizosphere soil in Thailand.</title>
        <authorList>
            <person name="Intra B."/>
            <person name="Euanorasetr J."/>
            <person name="Take A."/>
            <person name="Inahashi Y."/>
            <person name="Mori M."/>
            <person name="Panbangred W."/>
            <person name="Matsumoto A."/>
        </authorList>
    </citation>
    <scope>NUCLEOTIDE SEQUENCE [LARGE SCALE GENOMIC DNA]</scope>
    <source>
        <strain evidence="3 4">H219</strain>
    </source>
</reference>
<dbReference type="AlphaFoldDB" id="A0A3R8R302"/>
<feature type="transmembrane region" description="Helical" evidence="1">
    <location>
        <begin position="20"/>
        <end position="43"/>
    </location>
</feature>
<evidence type="ECO:0000256" key="1">
    <source>
        <dbReference type="SAM" id="Phobius"/>
    </source>
</evidence>
<dbReference type="InterPro" id="IPR012495">
    <property type="entry name" value="TadE-like_dom"/>
</dbReference>
<keyword evidence="1" id="KW-0812">Transmembrane</keyword>
<dbReference type="Proteomes" id="UP000274515">
    <property type="component" value="Unassembled WGS sequence"/>
</dbReference>
<dbReference type="RefSeq" id="WP_125090384.1">
    <property type="nucleotide sequence ID" value="NZ_RSAA01000010.1"/>
</dbReference>
<comment type="caution">
    <text evidence="3">The sequence shown here is derived from an EMBL/GenBank/DDBJ whole genome shotgun (WGS) entry which is preliminary data.</text>
</comment>
<keyword evidence="1" id="KW-0472">Membrane</keyword>
<gene>
    <name evidence="3" type="ORF">EIL87_12355</name>
</gene>
<accession>A0A3R8R302</accession>
<dbReference type="OrthoDB" id="3697135at2"/>
<organism evidence="3 4">
    <name type="scientific">Saccharopolyspora rhizosphaerae</name>
    <dbReference type="NCBI Taxonomy" id="2492662"/>
    <lineage>
        <taxon>Bacteria</taxon>
        <taxon>Bacillati</taxon>
        <taxon>Actinomycetota</taxon>
        <taxon>Actinomycetes</taxon>
        <taxon>Pseudonocardiales</taxon>
        <taxon>Pseudonocardiaceae</taxon>
        <taxon>Saccharopolyspora</taxon>
    </lineage>
</organism>
<proteinExistence type="predicted"/>
<evidence type="ECO:0000313" key="3">
    <source>
        <dbReference type="EMBL" id="RRO17058.1"/>
    </source>
</evidence>